<dbReference type="AlphaFoldDB" id="A0A7Y9E282"/>
<organism evidence="2 3">
    <name type="scientific">Actinomycetospora corticicola</name>
    <dbReference type="NCBI Taxonomy" id="663602"/>
    <lineage>
        <taxon>Bacteria</taxon>
        <taxon>Bacillati</taxon>
        <taxon>Actinomycetota</taxon>
        <taxon>Actinomycetes</taxon>
        <taxon>Pseudonocardiales</taxon>
        <taxon>Pseudonocardiaceae</taxon>
        <taxon>Actinomycetospora</taxon>
    </lineage>
</organism>
<evidence type="ECO:0000313" key="2">
    <source>
        <dbReference type="EMBL" id="NYD39843.1"/>
    </source>
</evidence>
<comment type="caution">
    <text evidence="2">The sequence shown here is derived from an EMBL/GenBank/DDBJ whole genome shotgun (WGS) entry which is preliminary data.</text>
</comment>
<proteinExistence type="inferred from homology"/>
<dbReference type="Proteomes" id="UP000535890">
    <property type="component" value="Unassembled WGS sequence"/>
</dbReference>
<reference evidence="2 3" key="1">
    <citation type="submission" date="2020-07" db="EMBL/GenBank/DDBJ databases">
        <title>Sequencing the genomes of 1000 actinobacteria strains.</title>
        <authorList>
            <person name="Klenk H.-P."/>
        </authorList>
    </citation>
    <scope>NUCLEOTIDE SEQUENCE [LARGE SCALE GENOMIC DNA]</scope>
    <source>
        <strain evidence="2 3">DSM 45772</strain>
    </source>
</reference>
<dbReference type="RefSeq" id="WP_179797109.1">
    <property type="nucleotide sequence ID" value="NZ_BAABHP010000002.1"/>
</dbReference>
<protein>
    <submittedName>
        <fullName evidence="2">Putative alkaline shock family protein YloU</fullName>
    </submittedName>
</protein>
<evidence type="ECO:0000313" key="3">
    <source>
        <dbReference type="Proteomes" id="UP000535890"/>
    </source>
</evidence>
<dbReference type="EMBL" id="JACCBN010000001">
    <property type="protein sequence ID" value="NYD39843.1"/>
    <property type="molecule type" value="Genomic_DNA"/>
</dbReference>
<keyword evidence="3" id="KW-1185">Reference proteome</keyword>
<gene>
    <name evidence="2" type="ORF">BJ983_005945</name>
</gene>
<dbReference type="Pfam" id="PF03780">
    <property type="entry name" value="Asp23"/>
    <property type="match status" value="1"/>
</dbReference>
<sequence length="210" mass="21786">MSSDASLPCGRDPDELLAQVADGSGAARDDHQQQCPHCRATLAEYTRLWAPFDELAAAEVQAPAGLFDQALAAIREQAAPSGYGRVPDPESSILVSAHVVVAVAGHAARGTVGVRAALSALGANPEDAEGASTVPVTAGLSGQSVALELAVAAEYGHDLQRLATHLRERVAAEVRTQTGLEVVVVDITVTDVFPRLDPPDDGRSGPARRE</sequence>
<comment type="similarity">
    <text evidence="1">Belongs to the asp23 family.</text>
</comment>
<evidence type="ECO:0000256" key="1">
    <source>
        <dbReference type="ARBA" id="ARBA00005721"/>
    </source>
</evidence>
<dbReference type="InterPro" id="IPR005531">
    <property type="entry name" value="Asp23"/>
</dbReference>
<accession>A0A7Y9E282</accession>
<name>A0A7Y9E282_9PSEU</name>